<dbReference type="FunFam" id="1.10.1420.10:FF:000004">
    <property type="entry name" value="DNA mismatch repair protein Msh3"/>
    <property type="match status" value="1"/>
</dbReference>
<feature type="compositionally biased region" description="Polar residues" evidence="12">
    <location>
        <begin position="943"/>
        <end position="955"/>
    </location>
</feature>
<dbReference type="InterPro" id="IPR007860">
    <property type="entry name" value="DNA_mmatch_repair_MutS_con_dom"/>
</dbReference>
<dbReference type="InterPro" id="IPR036187">
    <property type="entry name" value="DNA_mismatch_repair_MutS_sf"/>
</dbReference>
<feature type="region of interest" description="Disordered" evidence="12">
    <location>
        <begin position="943"/>
        <end position="983"/>
    </location>
</feature>
<dbReference type="Pfam" id="PF01624">
    <property type="entry name" value="MutS_I"/>
    <property type="match status" value="1"/>
</dbReference>
<feature type="compositionally biased region" description="Low complexity" evidence="12">
    <location>
        <begin position="965"/>
        <end position="982"/>
    </location>
</feature>
<comment type="function">
    <text evidence="10 11">Component of the post-replicative DNA mismatch repair system (MMR).</text>
</comment>
<evidence type="ECO:0000256" key="3">
    <source>
        <dbReference type="ARBA" id="ARBA00022741"/>
    </source>
</evidence>
<sequence>MVNHKDAPPKVQQTLLSFFKPKTDGTPTTTASGNTLPSLSTSSATSKKRTFNDGPDIDADDNDASGEQPKKKTRTRGGQRTIAKYTAKGVNVDMDESLFPTELADHLNHTLPSSPPSSTALMSIDEHKSQPKCLKKVPIKDISVLSRFEYQVSSMDIDHGDTAVTDAEEQQVKDERRERFLKKLGNLAAPGTSQDAGQQPTAPRRRRLIISESDEEETINEGAIEEVTQDRDEIPDQKGKLPAGRSQKRGATKHQQQQRQQMDKTAAASSELTNAKKTTTTTMTTKSTYTPLEKQFVEIKGQYPDAILCIEVGYKFRFFGEDAQIASRELSIAHFMDHSFYTASIPIHRLDVHVRRLVHAGYKVGVVRQMETAALKSAGDNKSAPFTRKLTNLYTKATFLESLDQDEEQFQGSFVGKGPSSQYLMGIYEQQQGGSGADEKVKIAMLAVQPATGDIIYDEFEDGHFRNELETRLLHIQPAEFIVPMEAMSKATEKLLRHLTASSHRRPGSLGTTHDDVRIERTEGFLKYDKAFKFVSEFYSTSLKEGKSEHGAQGSAKQLQMEALLKTVLGLSRSLIIALSAMISHLTDFGLAPVFRLSKYFECFTSRSHMLLNGNTISNLEIYRNQTDWSTRGSLFAILDHTLTGFGRRLLKKWIGKPLVDRKALQDRVDAVEEILAQSGKNTHLQSAKDMLKGLMDLEKGVCRIHYGKSSPKEFLAILRTFVKVSEAIPSSERSKARPNFGLQSPMLQGLIASLSDASDESRYFLNALHEQAAGKDNKLEMFQDDIIKEKWPEIQEHRDNIAGTESDLLTHLEAIRKLLHEPRLEYSTVSGVDYLIEIKNKDVAKVPKPWVKISGTKQVSRFHTPDAIQLIQSKAQHQERLILACDRAFAAFQYEFSESYEVFRDLVQNLAVLDCLFSLADVASLPGYVKPEYVDDRMDMNPLQQQGLNNGDQMSTDDDDDATGTRNLGNSSSTSRRLTSRVTLDITNGRHPMVEQLLQGNFVPNDVRFSTNTTTGVDEKAIVLTGPNMGGKSCYIRQVALLCIMAQIGSYLPADSARVSLLDAVYTRMGASDNIFGHESTFMVELQETSDILKMATPRSLVILDELGRGTSTLDGVAIAYAVLNHVVYQIGAITLFVTHYPSLADIAQEFPPGTIRNYHMAFIASTTGSGSKAIMDKEVDQATDELDCTSSVNLDNLDDTDIVFLYKLIPGVSMKSYGLNVARMAKLPLSLITKAKIKSKELETILERRVELRRQEWTCGSGSGESTKIQDQLLPFVRKIYACTTDEDSQSLVQSLRTWSVSSL</sequence>
<dbReference type="InterPro" id="IPR017261">
    <property type="entry name" value="DNA_mismatch_repair_MutS/MSH"/>
</dbReference>
<comment type="subcellular location">
    <subcellularLocation>
        <location evidence="1">Nucleus</location>
    </subcellularLocation>
</comment>
<dbReference type="PANTHER" id="PTHR11361">
    <property type="entry name" value="DNA MISMATCH REPAIR PROTEIN MUTS FAMILY MEMBER"/>
    <property type="match status" value="1"/>
</dbReference>
<dbReference type="GO" id="GO:0006312">
    <property type="term" value="P:mitotic recombination"/>
    <property type="evidence" value="ECO:0007669"/>
    <property type="project" value="TreeGrafter"/>
</dbReference>
<feature type="region of interest" description="Disordered" evidence="12">
    <location>
        <begin position="184"/>
        <end position="282"/>
    </location>
</feature>
<dbReference type="Pfam" id="PF05192">
    <property type="entry name" value="MutS_III"/>
    <property type="match status" value="1"/>
</dbReference>
<gene>
    <name evidence="14" type="primary">MSH3</name>
    <name evidence="14" type="ORF">BGZ65_008077</name>
</gene>
<dbReference type="GO" id="GO:0140664">
    <property type="term" value="F:ATP-dependent DNA damage sensor activity"/>
    <property type="evidence" value="ECO:0007669"/>
    <property type="project" value="InterPro"/>
</dbReference>
<dbReference type="PROSITE" id="PS00486">
    <property type="entry name" value="DNA_MISMATCH_REPAIR_2"/>
    <property type="match status" value="1"/>
</dbReference>
<dbReference type="Gene3D" id="3.40.1170.10">
    <property type="entry name" value="DNA repair protein MutS, domain I"/>
    <property type="match status" value="1"/>
</dbReference>
<dbReference type="InterPro" id="IPR036678">
    <property type="entry name" value="MutS_con_dom_sf"/>
</dbReference>
<evidence type="ECO:0000256" key="9">
    <source>
        <dbReference type="ARBA" id="ARBA00025902"/>
    </source>
</evidence>
<keyword evidence="6 10" id="KW-0238">DNA-binding</keyword>
<dbReference type="InterPro" id="IPR045076">
    <property type="entry name" value="MutS"/>
</dbReference>
<evidence type="ECO:0000256" key="5">
    <source>
        <dbReference type="ARBA" id="ARBA00022840"/>
    </source>
</evidence>
<dbReference type="InterPro" id="IPR000432">
    <property type="entry name" value="DNA_mismatch_repair_MutS_C"/>
</dbReference>
<evidence type="ECO:0000256" key="10">
    <source>
        <dbReference type="PIRNR" id="PIRNR037677"/>
    </source>
</evidence>
<keyword evidence="7 10" id="KW-0234">DNA repair</keyword>
<evidence type="ECO:0000256" key="8">
    <source>
        <dbReference type="ARBA" id="ARBA00023242"/>
    </source>
</evidence>
<dbReference type="Gene3D" id="1.10.1420.10">
    <property type="match status" value="2"/>
</dbReference>
<reference evidence="14" key="1">
    <citation type="journal article" date="2020" name="Fungal Divers.">
        <title>Resolving the Mortierellaceae phylogeny through synthesis of multi-gene phylogenetics and phylogenomics.</title>
        <authorList>
            <person name="Vandepol N."/>
            <person name="Liber J."/>
            <person name="Desiro A."/>
            <person name="Na H."/>
            <person name="Kennedy M."/>
            <person name="Barry K."/>
            <person name="Grigoriev I.V."/>
            <person name="Miller A.N."/>
            <person name="O'Donnell K."/>
            <person name="Stajich J.E."/>
            <person name="Bonito G."/>
        </authorList>
    </citation>
    <scope>NUCLEOTIDE SEQUENCE</scope>
    <source>
        <strain evidence="14">MES-2147</strain>
    </source>
</reference>
<evidence type="ECO:0000259" key="13">
    <source>
        <dbReference type="PROSITE" id="PS00486"/>
    </source>
</evidence>
<dbReference type="FunFam" id="3.40.1170.10:FF:000004">
    <property type="entry name" value="DNA mismatch repair protein"/>
    <property type="match status" value="1"/>
</dbReference>
<dbReference type="SUPFAM" id="SSF52540">
    <property type="entry name" value="P-loop containing nucleoside triphosphate hydrolases"/>
    <property type="match status" value="1"/>
</dbReference>
<dbReference type="SUPFAM" id="SSF48334">
    <property type="entry name" value="DNA repair protein MutS, domain III"/>
    <property type="match status" value="1"/>
</dbReference>
<dbReference type="GO" id="GO:0005524">
    <property type="term" value="F:ATP binding"/>
    <property type="evidence" value="ECO:0007669"/>
    <property type="project" value="UniProtKB-UniRule"/>
</dbReference>
<feature type="compositionally biased region" description="Low complexity" evidence="12">
    <location>
        <begin position="273"/>
        <end position="282"/>
    </location>
</feature>
<dbReference type="InterPro" id="IPR007861">
    <property type="entry name" value="DNA_mismatch_repair_MutS_clamp"/>
</dbReference>
<dbReference type="PANTHER" id="PTHR11361:SF122">
    <property type="entry name" value="DNA MISMATCH REPAIR PROTEIN MSH3"/>
    <property type="match status" value="1"/>
</dbReference>
<dbReference type="Gene3D" id="3.40.50.300">
    <property type="entry name" value="P-loop containing nucleotide triphosphate hydrolases"/>
    <property type="match status" value="1"/>
</dbReference>
<keyword evidence="4 10" id="KW-0227">DNA damage</keyword>
<proteinExistence type="inferred from homology"/>
<accession>A0A9P6SV28</accession>
<dbReference type="EMBL" id="JAAAHW010000119">
    <property type="protein sequence ID" value="KAG0006436.1"/>
    <property type="molecule type" value="Genomic_DNA"/>
</dbReference>
<evidence type="ECO:0000256" key="1">
    <source>
        <dbReference type="ARBA" id="ARBA00004123"/>
    </source>
</evidence>
<evidence type="ECO:0000313" key="14">
    <source>
        <dbReference type="EMBL" id="KAG0006436.1"/>
    </source>
</evidence>
<dbReference type="Pfam" id="PF05188">
    <property type="entry name" value="MutS_II"/>
    <property type="match status" value="1"/>
</dbReference>
<comment type="similarity">
    <text evidence="2">Belongs to the DNA mismatch repair MutS family. MSH3 subfamily.</text>
</comment>
<dbReference type="InterPro" id="IPR007696">
    <property type="entry name" value="DNA_mismatch_repair_MutS_core"/>
</dbReference>
<evidence type="ECO:0000256" key="4">
    <source>
        <dbReference type="ARBA" id="ARBA00022763"/>
    </source>
</evidence>
<comment type="caution">
    <text evidence="14">The sequence shown here is derived from an EMBL/GenBank/DDBJ whole genome shotgun (WGS) entry which is preliminary data.</text>
</comment>
<evidence type="ECO:0000256" key="12">
    <source>
        <dbReference type="SAM" id="MobiDB-lite"/>
    </source>
</evidence>
<evidence type="ECO:0000313" key="15">
    <source>
        <dbReference type="Proteomes" id="UP000749646"/>
    </source>
</evidence>
<feature type="compositionally biased region" description="Polar residues" evidence="12">
    <location>
        <begin position="25"/>
        <end position="34"/>
    </location>
</feature>
<organism evidence="14 15">
    <name type="scientific">Modicella reniformis</name>
    <dbReference type="NCBI Taxonomy" id="1440133"/>
    <lineage>
        <taxon>Eukaryota</taxon>
        <taxon>Fungi</taxon>
        <taxon>Fungi incertae sedis</taxon>
        <taxon>Mucoromycota</taxon>
        <taxon>Mortierellomycotina</taxon>
        <taxon>Mortierellomycetes</taxon>
        <taxon>Mortierellales</taxon>
        <taxon>Mortierellaceae</taxon>
        <taxon>Modicella</taxon>
    </lineage>
</organism>
<evidence type="ECO:0000256" key="7">
    <source>
        <dbReference type="ARBA" id="ARBA00023204"/>
    </source>
</evidence>
<feature type="region of interest" description="Disordered" evidence="12">
    <location>
        <begin position="1"/>
        <end position="81"/>
    </location>
</feature>
<dbReference type="SMART" id="SM00534">
    <property type="entry name" value="MUTSac"/>
    <property type="match status" value="1"/>
</dbReference>
<dbReference type="Pfam" id="PF05190">
    <property type="entry name" value="MutS_IV"/>
    <property type="match status" value="1"/>
</dbReference>
<feature type="compositionally biased region" description="Low complexity" evidence="12">
    <location>
        <begin position="35"/>
        <end position="45"/>
    </location>
</feature>
<protein>
    <recommendedName>
        <fullName evidence="10">DNA mismatch repair protein</fullName>
    </recommendedName>
</protein>
<dbReference type="InterPro" id="IPR027417">
    <property type="entry name" value="P-loop_NTPase"/>
</dbReference>
<evidence type="ECO:0000256" key="11">
    <source>
        <dbReference type="RuleBase" id="RU003756"/>
    </source>
</evidence>
<evidence type="ECO:0000256" key="6">
    <source>
        <dbReference type="ARBA" id="ARBA00023125"/>
    </source>
</evidence>
<feature type="compositionally biased region" description="Acidic residues" evidence="12">
    <location>
        <begin position="55"/>
        <end position="64"/>
    </location>
</feature>
<dbReference type="Proteomes" id="UP000749646">
    <property type="component" value="Unassembled WGS sequence"/>
</dbReference>
<dbReference type="InterPro" id="IPR016151">
    <property type="entry name" value="DNA_mismatch_repair_MutS_N"/>
</dbReference>
<dbReference type="Pfam" id="PF00488">
    <property type="entry name" value="MutS_V"/>
    <property type="match status" value="1"/>
</dbReference>
<dbReference type="Gene3D" id="3.30.420.110">
    <property type="entry name" value="MutS, connector domain"/>
    <property type="match status" value="1"/>
</dbReference>
<comment type="subunit">
    <text evidence="9">Heterodimer consisting of MSH2-MSH3 (MutS beta). Forms a ternary complex with MutL alpha (MLH1-PMS1).</text>
</comment>
<dbReference type="PIRSF" id="PIRSF037677">
    <property type="entry name" value="DNA_mis_repair_Msh6"/>
    <property type="match status" value="1"/>
</dbReference>
<keyword evidence="3 10" id="KW-0547">Nucleotide-binding</keyword>
<feature type="domain" description="DNA mismatch repair proteins mutS family" evidence="13">
    <location>
        <begin position="1101"/>
        <end position="1117"/>
    </location>
</feature>
<dbReference type="SMART" id="SM00533">
    <property type="entry name" value="MUTSd"/>
    <property type="match status" value="1"/>
</dbReference>
<dbReference type="GO" id="GO:0006298">
    <property type="term" value="P:mismatch repair"/>
    <property type="evidence" value="ECO:0007669"/>
    <property type="project" value="InterPro"/>
</dbReference>
<dbReference type="GO" id="GO:0030983">
    <property type="term" value="F:mismatched DNA binding"/>
    <property type="evidence" value="ECO:0007669"/>
    <property type="project" value="UniProtKB-UniRule"/>
</dbReference>
<name>A0A9P6SV28_9FUNG</name>
<feature type="compositionally biased region" description="Polar residues" evidence="12">
    <location>
        <begin position="191"/>
        <end position="201"/>
    </location>
</feature>
<keyword evidence="5 10" id="KW-0067">ATP-binding</keyword>
<keyword evidence="15" id="KW-1185">Reference proteome</keyword>
<dbReference type="InterPro" id="IPR007695">
    <property type="entry name" value="DNA_mismatch_repair_MutS-lik_N"/>
</dbReference>
<dbReference type="SUPFAM" id="SSF55271">
    <property type="entry name" value="DNA repair protein MutS, domain I"/>
    <property type="match status" value="1"/>
</dbReference>
<feature type="compositionally biased region" description="Basic and acidic residues" evidence="12">
    <location>
        <begin position="228"/>
        <end position="239"/>
    </location>
</feature>
<dbReference type="OrthoDB" id="121051at2759"/>
<evidence type="ECO:0000256" key="2">
    <source>
        <dbReference type="ARBA" id="ARBA00007094"/>
    </source>
</evidence>
<dbReference type="GO" id="GO:0005634">
    <property type="term" value="C:nucleus"/>
    <property type="evidence" value="ECO:0007669"/>
    <property type="project" value="UniProtKB-SubCell"/>
</dbReference>
<keyword evidence="8" id="KW-0539">Nucleus</keyword>